<dbReference type="Proteomes" id="UP000824160">
    <property type="component" value="Unassembled WGS sequence"/>
</dbReference>
<evidence type="ECO:0000313" key="1">
    <source>
        <dbReference type="EMBL" id="HIT93748.1"/>
    </source>
</evidence>
<comment type="caution">
    <text evidence="1">The sequence shown here is derived from an EMBL/GenBank/DDBJ whole genome shotgun (WGS) entry which is preliminary data.</text>
</comment>
<proteinExistence type="predicted"/>
<sequence>MGAQTSYSFAAPVGVAGGLYDLNVNGIDSRANESEDGVLLYGTAAMTGTAGGRTVKAAASGDTLNKFEGIVVNTRSFEQTQDGQCMIAKNQAVSVLRYGRCWVRIPDEEQPAYGEQAYVSLEEGKEGLITKSEGSGNLKIKARFIGGKGAGNVAPVELYHQMQE</sequence>
<dbReference type="InterPro" id="IPR054438">
    <property type="entry name" value="Struct_cement_gp24/gp6"/>
</dbReference>
<gene>
    <name evidence="1" type="ORF">IAC43_01030</name>
</gene>
<accession>A0A9D1KQ84</accession>
<name>A0A9D1KQ84_9FIRM</name>
<evidence type="ECO:0000313" key="2">
    <source>
        <dbReference type="Proteomes" id="UP000824160"/>
    </source>
</evidence>
<protein>
    <submittedName>
        <fullName evidence="1">Uncharacterized protein</fullName>
    </submittedName>
</protein>
<dbReference type="AlphaFoldDB" id="A0A9D1KQ84"/>
<dbReference type="Pfam" id="PF22758">
    <property type="entry name" value="Phage_cement"/>
    <property type="match status" value="1"/>
</dbReference>
<dbReference type="EMBL" id="DVLW01000030">
    <property type="protein sequence ID" value="HIT93748.1"/>
    <property type="molecule type" value="Genomic_DNA"/>
</dbReference>
<organism evidence="1 2">
    <name type="scientific">Candidatus Faecivivens stercoripullorum</name>
    <dbReference type="NCBI Taxonomy" id="2840805"/>
    <lineage>
        <taxon>Bacteria</taxon>
        <taxon>Bacillati</taxon>
        <taxon>Bacillota</taxon>
        <taxon>Clostridia</taxon>
        <taxon>Eubacteriales</taxon>
        <taxon>Oscillospiraceae</taxon>
        <taxon>Oscillospiraceae incertae sedis</taxon>
        <taxon>Candidatus Faecivivens</taxon>
    </lineage>
</organism>
<reference evidence="1" key="1">
    <citation type="submission" date="2020-10" db="EMBL/GenBank/DDBJ databases">
        <authorList>
            <person name="Gilroy R."/>
        </authorList>
    </citation>
    <scope>NUCLEOTIDE SEQUENCE</scope>
    <source>
        <strain evidence="1">ChiBcec7-5410</strain>
    </source>
</reference>
<reference evidence="1" key="2">
    <citation type="journal article" date="2021" name="PeerJ">
        <title>Extensive microbial diversity within the chicken gut microbiome revealed by metagenomics and culture.</title>
        <authorList>
            <person name="Gilroy R."/>
            <person name="Ravi A."/>
            <person name="Getino M."/>
            <person name="Pursley I."/>
            <person name="Horton D.L."/>
            <person name="Alikhan N.F."/>
            <person name="Baker D."/>
            <person name="Gharbi K."/>
            <person name="Hall N."/>
            <person name="Watson M."/>
            <person name="Adriaenssens E.M."/>
            <person name="Foster-Nyarko E."/>
            <person name="Jarju S."/>
            <person name="Secka A."/>
            <person name="Antonio M."/>
            <person name="Oren A."/>
            <person name="Chaudhuri R.R."/>
            <person name="La Ragione R."/>
            <person name="Hildebrand F."/>
            <person name="Pallen M.J."/>
        </authorList>
    </citation>
    <scope>NUCLEOTIDE SEQUENCE</scope>
    <source>
        <strain evidence="1">ChiBcec7-5410</strain>
    </source>
</reference>